<gene>
    <name evidence="3" type="primary">Ccdc17</name>
</gene>
<accession>A0A6P6F5J9</accession>
<keyword evidence="2" id="KW-1185">Reference proteome</keyword>
<proteinExistence type="predicted"/>
<feature type="compositionally biased region" description="Basic and acidic residues" evidence="1">
    <location>
        <begin position="572"/>
        <end position="591"/>
    </location>
</feature>
<evidence type="ECO:0000256" key="1">
    <source>
        <dbReference type="SAM" id="MobiDB-lite"/>
    </source>
</evidence>
<protein>
    <submittedName>
        <fullName evidence="3">LOW QUALITY PROTEIN: coiled-coil domain-containing protein 17</fullName>
    </submittedName>
</protein>
<dbReference type="GeneID" id="101592206"/>
<dbReference type="PANTHER" id="PTHR33820">
    <property type="entry name" value="COILED-COIL DOMAIN-CONTAINING PROTEIN 17"/>
    <property type="match status" value="1"/>
</dbReference>
<sequence length="636" mass="68912">MASYSEDPGLLPCRSCDMVFRSWALLASHTQHFCIGRLTPEMTLGTKPSSESADIVAVSQEFQGHSDQEASRPALKRLREEVQCLRLALQEMQPWVVEGPSSKAAGSPGKRLQELCATHARRMAQNEARGRALEQRRAELNLHLQGVARPSGGIPRLLGLERELRGLQAEANWTRGALEVLGTRVQELKAQIGIQSSSQPDSGLCWPVLQASARNLVAEIGALHEAYVRGGGQDPGVLSKIWQLQAEASALELQRTRNRREKASATSSQLLILETENQHLEAAILALQMQRGLGLDPWGTAGAQLLQKGADAPILPPPVVPLLPPPPGSTNFQSFRSFLKKPQLTGTMTRNLGLDASVLPASDVLGPAPYDSGAGLVIFYDFLQGLEASWIWVQLITALTRDGQDTGGATAMPPALCLPPPLTPGPTGNCAILASRQPVPRLPPSPLVSLVCELQAWQGLPGVRTPQPKAWVSLALFDQDQRVLSGHWRLLLRPLPQDSSLSLGHSGIPQAGQAELFLRLVNARDADVQMLAEINPAFAHQYQYPPLVSTSSSLKATTPKVGCTDSLPPAEEPFRGMKDKDEGLGPHHSSDPDPPGFRAKVNATLPNVQLYSLLTWGLRQINSNELQPQPYHSPKY</sequence>
<dbReference type="Proteomes" id="UP000515203">
    <property type="component" value="Unplaced"/>
</dbReference>
<dbReference type="FunCoup" id="A0A6P6F5J9">
    <property type="interactions" value="2"/>
</dbReference>
<organism evidence="2 3">
    <name type="scientific">Octodon degus</name>
    <name type="common">Degu</name>
    <name type="synonym">Sciurus degus</name>
    <dbReference type="NCBI Taxonomy" id="10160"/>
    <lineage>
        <taxon>Eukaryota</taxon>
        <taxon>Metazoa</taxon>
        <taxon>Chordata</taxon>
        <taxon>Craniata</taxon>
        <taxon>Vertebrata</taxon>
        <taxon>Euteleostomi</taxon>
        <taxon>Mammalia</taxon>
        <taxon>Eutheria</taxon>
        <taxon>Euarchontoglires</taxon>
        <taxon>Glires</taxon>
        <taxon>Rodentia</taxon>
        <taxon>Hystricomorpha</taxon>
        <taxon>Octodontidae</taxon>
        <taxon>Octodon</taxon>
    </lineage>
</organism>
<dbReference type="RefSeq" id="XP_023580015.1">
    <property type="nucleotide sequence ID" value="XM_023724247.1"/>
</dbReference>
<evidence type="ECO:0000313" key="2">
    <source>
        <dbReference type="Proteomes" id="UP000515203"/>
    </source>
</evidence>
<name>A0A6P6F5J9_OCTDE</name>
<evidence type="ECO:0000313" key="3">
    <source>
        <dbReference type="RefSeq" id="XP_023580015.1"/>
    </source>
</evidence>
<dbReference type="InParanoid" id="A0A6P6F5J9"/>
<reference evidence="3" key="1">
    <citation type="submission" date="2025-08" db="UniProtKB">
        <authorList>
            <consortium name="RefSeq"/>
        </authorList>
    </citation>
    <scope>IDENTIFICATION</scope>
</reference>
<dbReference type="OrthoDB" id="289416at2759"/>
<dbReference type="AlphaFoldDB" id="A0A6P6F5J9"/>
<dbReference type="InterPro" id="IPR038800">
    <property type="entry name" value="CCDC17"/>
</dbReference>
<dbReference type="PANTHER" id="PTHR33820:SF4">
    <property type="entry name" value="COILED-COIL DOMAIN-CONTAINING PROTEIN 17"/>
    <property type="match status" value="1"/>
</dbReference>
<dbReference type="CTD" id="149483"/>
<feature type="region of interest" description="Disordered" evidence="1">
    <location>
        <begin position="558"/>
        <end position="600"/>
    </location>
</feature>